<dbReference type="PANTHER" id="PTHR15192:SF8">
    <property type="entry name" value="FAD_NAD(P)-BINDING DOMAIN-CONTAINING PROTEIN"/>
    <property type="match status" value="1"/>
</dbReference>
<organism evidence="1 2">
    <name type="scientific">Penicillium argentinense</name>
    <dbReference type="NCBI Taxonomy" id="1131581"/>
    <lineage>
        <taxon>Eukaryota</taxon>
        <taxon>Fungi</taxon>
        <taxon>Dikarya</taxon>
        <taxon>Ascomycota</taxon>
        <taxon>Pezizomycotina</taxon>
        <taxon>Eurotiomycetes</taxon>
        <taxon>Eurotiomycetidae</taxon>
        <taxon>Eurotiales</taxon>
        <taxon>Aspergillaceae</taxon>
        <taxon>Penicillium</taxon>
    </lineage>
</organism>
<evidence type="ECO:0000313" key="1">
    <source>
        <dbReference type="EMBL" id="KAJ5100079.1"/>
    </source>
</evidence>
<dbReference type="Proteomes" id="UP001149074">
    <property type="component" value="Unassembled WGS sequence"/>
</dbReference>
<dbReference type="Gene3D" id="3.50.50.60">
    <property type="entry name" value="FAD/NAD(P)-binding domain"/>
    <property type="match status" value="1"/>
</dbReference>
<dbReference type="PANTHER" id="PTHR15192">
    <property type="entry name" value="PROTEIN CBG05349"/>
    <property type="match status" value="1"/>
</dbReference>
<sequence>METDTVIVGNGPSAMILSYILHGHLPFYSSTPPHPDPLLDAKLKDATSLLNADAEALTAHFAASRLSYSTQALPINVLLDTLVRPSVDIDEAGTASNVEWRHVPEKAIPHLVFGKPTKPGGQWTDDPHGASWNIQTLSYAAMLSLPGYSFGDHHRKVTGKDLPPFTRPTRREIADYFRTYPAAAHIEDVFRCGEELNGISRTTNGFYIKSHDIHCKRLVLASGIFSEVLPPASVLRPLLQTQRQSNVPLLVVGSGFSAADAIISAPADQKILHVFKWSPEERPSPLRSCHQQAYPEYAGVYRLMKKSSVFSTAADKPRRPKARRGMSTGFLESRNWDEVYEGVSNVEIVSVEVQNDLAQVSFRRGDGSTFSRTVRGLVYAAGRRGSLGYLNSELRSEVLGREDDDMTVSAQTLRGKAMENLEVAPHVYIIGSLTGDSLVRFAYGGCVYTAGHLIGERDADQESRSACGSTASIKPHLSSLPVMNGIDGHQVYPADTANLTREDTAISKVSTVAASTNIQSLWQAVARMWKNLTR</sequence>
<reference evidence="1" key="2">
    <citation type="journal article" date="2023" name="IMA Fungus">
        <title>Comparative genomic study of the Penicillium genus elucidates a diverse pangenome and 15 lateral gene transfer events.</title>
        <authorList>
            <person name="Petersen C."/>
            <person name="Sorensen T."/>
            <person name="Nielsen M.R."/>
            <person name="Sondergaard T.E."/>
            <person name="Sorensen J.L."/>
            <person name="Fitzpatrick D.A."/>
            <person name="Frisvad J.C."/>
            <person name="Nielsen K.L."/>
        </authorList>
    </citation>
    <scope>NUCLEOTIDE SEQUENCE</scope>
    <source>
        <strain evidence="1">IBT 30761</strain>
    </source>
</reference>
<dbReference type="InterPro" id="IPR036188">
    <property type="entry name" value="FAD/NAD-bd_sf"/>
</dbReference>
<comment type="caution">
    <text evidence="1">The sequence shown here is derived from an EMBL/GenBank/DDBJ whole genome shotgun (WGS) entry which is preliminary data.</text>
</comment>
<accession>A0A9W9KBE8</accession>
<dbReference type="SUPFAM" id="SSF51905">
    <property type="entry name" value="FAD/NAD(P)-binding domain"/>
    <property type="match status" value="1"/>
</dbReference>
<name>A0A9W9KBE8_9EURO</name>
<protein>
    <submittedName>
        <fullName evidence="1">Uncharacterized protein</fullName>
    </submittedName>
</protein>
<dbReference type="RefSeq" id="XP_056475732.1">
    <property type="nucleotide sequence ID" value="XM_056619573.1"/>
</dbReference>
<reference evidence="1" key="1">
    <citation type="submission" date="2022-11" db="EMBL/GenBank/DDBJ databases">
        <authorList>
            <person name="Petersen C."/>
        </authorList>
    </citation>
    <scope>NUCLEOTIDE SEQUENCE</scope>
    <source>
        <strain evidence="1">IBT 30761</strain>
    </source>
</reference>
<dbReference type="EMBL" id="JAPQKI010000005">
    <property type="protein sequence ID" value="KAJ5100079.1"/>
    <property type="molecule type" value="Genomic_DNA"/>
</dbReference>
<proteinExistence type="predicted"/>
<evidence type="ECO:0000313" key="2">
    <source>
        <dbReference type="Proteomes" id="UP001149074"/>
    </source>
</evidence>
<dbReference type="OrthoDB" id="412005at2759"/>
<keyword evidence="2" id="KW-1185">Reference proteome</keyword>
<dbReference type="AlphaFoldDB" id="A0A9W9KBE8"/>
<dbReference type="InterPro" id="IPR029731">
    <property type="entry name" value="OSGIN1/2"/>
</dbReference>
<gene>
    <name evidence="1" type="ORF">N7532_007080</name>
</gene>
<dbReference type="GeneID" id="81358552"/>